<dbReference type="RefSeq" id="WP_092081877.1">
    <property type="nucleotide sequence ID" value="NZ_FOYI01000011.1"/>
</dbReference>
<gene>
    <name evidence="1" type="primary">pxpA</name>
    <name evidence="2" type="ORF">SAMN04515673_11174</name>
</gene>
<dbReference type="PANTHER" id="PTHR30292:SF0">
    <property type="entry name" value="5-OXOPROLINASE SUBUNIT A"/>
    <property type="match status" value="1"/>
</dbReference>
<protein>
    <recommendedName>
        <fullName evidence="1">5-oxoprolinase subunit A</fullName>
        <shortName evidence="1">5-OPase subunit A</shortName>
        <ecNumber evidence="1">3.5.2.9</ecNumber>
    </recommendedName>
    <alternativeName>
        <fullName evidence="1">5-oxoprolinase (ATP-hydrolyzing) subunit A</fullName>
    </alternativeName>
</protein>
<name>A0A1I6EFS1_9RHOB</name>
<dbReference type="PANTHER" id="PTHR30292">
    <property type="entry name" value="UNCHARACTERIZED PROTEIN YBGL-RELATED"/>
    <property type="match status" value="1"/>
</dbReference>
<dbReference type="OrthoDB" id="9773478at2"/>
<dbReference type="AlphaFoldDB" id="A0A1I6EFS1"/>
<evidence type="ECO:0000313" key="3">
    <source>
        <dbReference type="Proteomes" id="UP000199302"/>
    </source>
</evidence>
<sequence>MQSRIDLNADMGESFGPWTMGDDAALLDVVSSANIACGFHAGDPDVMAGVMRGAVARGVGIGAHPGFADLQGFGRRRMALSLEEVGNLVSYQVGAAAGMARAAGGALRHVKLHGALSNMASTDAALARACLDAALRVDPDLIMVVLPATALEAEARALGCAWAGEIFADRGYEDDGTLVPRGSEGAMIDTAEAAGARILEMLRHGALIARSGRRIPARIDTICVHGDSAEAVGLARGVRGALEAGGVRLERFEGARG</sequence>
<reference evidence="2 3" key="1">
    <citation type="submission" date="2016-10" db="EMBL/GenBank/DDBJ databases">
        <authorList>
            <person name="de Groot N.N."/>
        </authorList>
    </citation>
    <scope>NUCLEOTIDE SEQUENCE [LARGE SCALE GENOMIC DNA]</scope>
    <source>
        <strain evidence="3">KMM 9023,NRIC 0796,JCM 17311,KCTC 23692</strain>
    </source>
</reference>
<keyword evidence="3" id="KW-1185">Reference proteome</keyword>
<dbReference type="GO" id="GO:0005524">
    <property type="term" value="F:ATP binding"/>
    <property type="evidence" value="ECO:0007669"/>
    <property type="project" value="UniProtKB-UniRule"/>
</dbReference>
<dbReference type="CDD" id="cd10787">
    <property type="entry name" value="LamB_YcsF_like"/>
    <property type="match status" value="1"/>
</dbReference>
<accession>A0A1I6EFS1</accession>
<dbReference type="EMBL" id="FOYI01000011">
    <property type="protein sequence ID" value="SFR16606.1"/>
    <property type="molecule type" value="Genomic_DNA"/>
</dbReference>
<comment type="similarity">
    <text evidence="1">Belongs to the LamB/PxpA family.</text>
</comment>
<dbReference type="Gene3D" id="3.20.20.370">
    <property type="entry name" value="Glycoside hydrolase/deacetylase"/>
    <property type="match status" value="1"/>
</dbReference>
<comment type="subunit">
    <text evidence="1">Forms a complex composed of PxpA, PxpB and PxpC.</text>
</comment>
<dbReference type="STRING" id="871652.SAMN04515673_11174"/>
<dbReference type="Proteomes" id="UP000199302">
    <property type="component" value="Unassembled WGS sequence"/>
</dbReference>
<proteinExistence type="inferred from homology"/>
<keyword evidence="1" id="KW-0547">Nucleotide-binding</keyword>
<dbReference type="HAMAP" id="MF_00691">
    <property type="entry name" value="PxpA"/>
    <property type="match status" value="1"/>
</dbReference>
<dbReference type="SUPFAM" id="SSF88713">
    <property type="entry name" value="Glycoside hydrolase/deacetylase"/>
    <property type="match status" value="1"/>
</dbReference>
<dbReference type="GO" id="GO:0005975">
    <property type="term" value="P:carbohydrate metabolic process"/>
    <property type="evidence" value="ECO:0007669"/>
    <property type="project" value="InterPro"/>
</dbReference>
<dbReference type="InterPro" id="IPR005501">
    <property type="entry name" value="LamB/YcsF/PxpA-like"/>
</dbReference>
<dbReference type="GO" id="GO:0017168">
    <property type="term" value="F:5-oxoprolinase (ATP-hydrolyzing) activity"/>
    <property type="evidence" value="ECO:0007669"/>
    <property type="project" value="UniProtKB-UniRule"/>
</dbReference>
<organism evidence="2 3">
    <name type="scientific">Poseidonocella sedimentorum</name>
    <dbReference type="NCBI Taxonomy" id="871652"/>
    <lineage>
        <taxon>Bacteria</taxon>
        <taxon>Pseudomonadati</taxon>
        <taxon>Pseudomonadota</taxon>
        <taxon>Alphaproteobacteria</taxon>
        <taxon>Rhodobacterales</taxon>
        <taxon>Roseobacteraceae</taxon>
        <taxon>Poseidonocella</taxon>
    </lineage>
</organism>
<keyword evidence="1" id="KW-0378">Hydrolase</keyword>
<comment type="function">
    <text evidence="1">Catalyzes the cleavage of 5-oxoproline to form L-glutamate coupled to the hydrolysis of ATP to ADP and inorganic phosphate.</text>
</comment>
<evidence type="ECO:0000256" key="1">
    <source>
        <dbReference type="HAMAP-Rule" id="MF_00691"/>
    </source>
</evidence>
<dbReference type="EC" id="3.5.2.9" evidence="1"/>
<dbReference type="NCBIfam" id="NF003816">
    <property type="entry name" value="PRK05406.1-5"/>
    <property type="match status" value="1"/>
</dbReference>
<dbReference type="InterPro" id="IPR011330">
    <property type="entry name" value="Glyco_hydro/deAcase_b/a-brl"/>
</dbReference>
<dbReference type="Pfam" id="PF03746">
    <property type="entry name" value="LamB_YcsF"/>
    <property type="match status" value="1"/>
</dbReference>
<evidence type="ECO:0000313" key="2">
    <source>
        <dbReference type="EMBL" id="SFR16606.1"/>
    </source>
</evidence>
<dbReference type="NCBIfam" id="NF003814">
    <property type="entry name" value="PRK05406.1-3"/>
    <property type="match status" value="1"/>
</dbReference>
<keyword evidence="1" id="KW-0067">ATP-binding</keyword>
<comment type="catalytic activity">
    <reaction evidence="1">
        <text>5-oxo-L-proline + ATP + 2 H2O = L-glutamate + ADP + phosphate + H(+)</text>
        <dbReference type="Rhea" id="RHEA:10348"/>
        <dbReference type="ChEBI" id="CHEBI:15377"/>
        <dbReference type="ChEBI" id="CHEBI:15378"/>
        <dbReference type="ChEBI" id="CHEBI:29985"/>
        <dbReference type="ChEBI" id="CHEBI:30616"/>
        <dbReference type="ChEBI" id="CHEBI:43474"/>
        <dbReference type="ChEBI" id="CHEBI:58402"/>
        <dbReference type="ChEBI" id="CHEBI:456216"/>
        <dbReference type="EC" id="3.5.2.9"/>
    </reaction>
</comment>